<dbReference type="Proteomes" id="UP000460221">
    <property type="component" value="Unassembled WGS sequence"/>
</dbReference>
<dbReference type="InterPro" id="IPR029058">
    <property type="entry name" value="AB_hydrolase_fold"/>
</dbReference>
<dbReference type="Gene3D" id="3.40.50.1820">
    <property type="entry name" value="alpha/beta hydrolase"/>
    <property type="match status" value="1"/>
</dbReference>
<dbReference type="SUPFAM" id="SSF53474">
    <property type="entry name" value="alpha/beta-Hydrolases"/>
    <property type="match status" value="1"/>
</dbReference>
<evidence type="ECO:0000259" key="1">
    <source>
        <dbReference type="Pfam" id="PF12146"/>
    </source>
</evidence>
<dbReference type="InterPro" id="IPR022742">
    <property type="entry name" value="Hydrolase_4"/>
</dbReference>
<comment type="caution">
    <text evidence="2">The sequence shown here is derived from an EMBL/GenBank/DDBJ whole genome shotgun (WGS) entry which is preliminary data.</text>
</comment>
<accession>A0A7K1FPP8</accession>
<protein>
    <submittedName>
        <fullName evidence="2">Alpha/beta fold hydrolase</fullName>
    </submittedName>
</protein>
<reference evidence="2 3" key="1">
    <citation type="submission" date="2019-11" db="EMBL/GenBank/DDBJ databases">
        <authorList>
            <person name="Jiang L.-Q."/>
        </authorList>
    </citation>
    <scope>NUCLEOTIDE SEQUENCE [LARGE SCALE GENOMIC DNA]</scope>
    <source>
        <strain evidence="2 3">YIM 132087</strain>
    </source>
</reference>
<keyword evidence="2" id="KW-0378">Hydrolase</keyword>
<gene>
    <name evidence="2" type="ORF">GIS00_19395</name>
</gene>
<proteinExistence type="predicted"/>
<dbReference type="AlphaFoldDB" id="A0A7K1FPP8"/>
<organism evidence="2 3">
    <name type="scientific">Nakamurella alba</name>
    <dbReference type="NCBI Taxonomy" id="2665158"/>
    <lineage>
        <taxon>Bacteria</taxon>
        <taxon>Bacillati</taxon>
        <taxon>Actinomycetota</taxon>
        <taxon>Actinomycetes</taxon>
        <taxon>Nakamurellales</taxon>
        <taxon>Nakamurellaceae</taxon>
        <taxon>Nakamurella</taxon>
    </lineage>
</organism>
<dbReference type="GO" id="GO:0016787">
    <property type="term" value="F:hydrolase activity"/>
    <property type="evidence" value="ECO:0007669"/>
    <property type="project" value="UniProtKB-KW"/>
</dbReference>
<feature type="domain" description="Serine aminopeptidase S33" evidence="1">
    <location>
        <begin position="44"/>
        <end position="148"/>
    </location>
</feature>
<sequence length="264" mass="27661">MSASSRGRSGRAALPPSAEPLRLVTTDGVALAGVHLPAADRALAVVVGHGFTHSTGKPGTRRILRRLHRGGVGVLAVDFRGHGRSGGRSSVGRDEYLDLDAAVAAARQAGYRRVVTLGFSMGGSVALVHGARGSHLPDAVVSVSAPSRWFIRESVAMRRVHWLLEHPLGPGVGRVMGVRLSDPWPDVPDTPLELVAGIAPLPLLLVHGTADHYFGPAHGVALHRAAGHGELWLEPGMGHAESGASPDLIDRLLGWIRLVPVKAG</sequence>
<dbReference type="InterPro" id="IPR051044">
    <property type="entry name" value="MAG_DAG_Lipase"/>
</dbReference>
<dbReference type="PANTHER" id="PTHR11614">
    <property type="entry name" value="PHOSPHOLIPASE-RELATED"/>
    <property type="match status" value="1"/>
</dbReference>
<dbReference type="RefSeq" id="WP_154770076.1">
    <property type="nucleotide sequence ID" value="NZ_WLYK01000008.1"/>
</dbReference>
<evidence type="ECO:0000313" key="2">
    <source>
        <dbReference type="EMBL" id="MTD16107.1"/>
    </source>
</evidence>
<keyword evidence="3" id="KW-1185">Reference proteome</keyword>
<name>A0A7K1FPP8_9ACTN</name>
<dbReference type="Pfam" id="PF12146">
    <property type="entry name" value="Hydrolase_4"/>
    <property type="match status" value="1"/>
</dbReference>
<evidence type="ECO:0000313" key="3">
    <source>
        <dbReference type="Proteomes" id="UP000460221"/>
    </source>
</evidence>
<dbReference type="EMBL" id="WLYK01000008">
    <property type="protein sequence ID" value="MTD16107.1"/>
    <property type="molecule type" value="Genomic_DNA"/>
</dbReference>